<evidence type="ECO:0000256" key="2">
    <source>
        <dbReference type="ARBA" id="ARBA00004870"/>
    </source>
</evidence>
<feature type="binding site" evidence="13">
    <location>
        <begin position="61"/>
        <end position="68"/>
    </location>
    <ligand>
        <name>ATP</name>
        <dbReference type="ChEBI" id="CHEBI:30616"/>
    </ligand>
</feature>
<evidence type="ECO:0000313" key="15">
    <source>
        <dbReference type="Proteomes" id="UP001143307"/>
    </source>
</evidence>
<proteinExistence type="inferred from homology"/>
<dbReference type="CDD" id="cd01983">
    <property type="entry name" value="SIMIBI"/>
    <property type="match status" value="1"/>
</dbReference>
<name>A0ABT3SU30_9GAMM</name>
<comment type="catalytic activity">
    <reaction evidence="13">
        <text>a lipid A disaccharide + ATP = a lipid IVA + ADP + H(+)</text>
        <dbReference type="Rhea" id="RHEA:67840"/>
        <dbReference type="ChEBI" id="CHEBI:15378"/>
        <dbReference type="ChEBI" id="CHEBI:30616"/>
        <dbReference type="ChEBI" id="CHEBI:176343"/>
        <dbReference type="ChEBI" id="CHEBI:176425"/>
        <dbReference type="ChEBI" id="CHEBI:456216"/>
        <dbReference type="EC" id="2.7.1.130"/>
    </reaction>
</comment>
<keyword evidence="7 13" id="KW-0808">Transferase</keyword>
<evidence type="ECO:0000313" key="14">
    <source>
        <dbReference type="EMBL" id="MCX2973440.1"/>
    </source>
</evidence>
<sequence>MSAQGRGLEAAWYRGDRWLWLLRPLEWLFRLLAALRRRLYRSGIISSYRAPLPIVVVGNITVGGTGKTPVVIALVEALQAKGLRPGVVSRGYGATNADFPHRLSESSDARQSGDEPLLIHRRTQVPCVVDSDRANAVQVLLRHNELDLVICDDGLQHYALARDFEIAVVDATRRLGNGFCLPAGPLREPASRLLSVDKVLYRGSDSAADGVRYEPKVWVNLQTGEQRPLDEFSGGVLALALAGIGQPQQFYSTLDSLGVTYQIRGFPDHHSYTAQDFAALDESLVLMTEKDAVKCQSLAGPNAWYLQIDALLPGAAVAAVLQLVRS</sequence>
<evidence type="ECO:0000256" key="1">
    <source>
        <dbReference type="ARBA" id="ARBA00002274"/>
    </source>
</evidence>
<evidence type="ECO:0000256" key="4">
    <source>
        <dbReference type="ARBA" id="ARBA00016436"/>
    </source>
</evidence>
<comment type="pathway">
    <text evidence="2 13">Glycolipid biosynthesis; lipid IV(A) biosynthesis; lipid IV(A) from (3R)-3-hydroxytetradecanoyl-[acyl-carrier-protein] and UDP-N-acetyl-alpha-D-glucosamine: step 6/6.</text>
</comment>
<evidence type="ECO:0000256" key="11">
    <source>
        <dbReference type="ARBA" id="ARBA00023098"/>
    </source>
</evidence>
<dbReference type="HAMAP" id="MF_00409">
    <property type="entry name" value="LpxK"/>
    <property type="match status" value="1"/>
</dbReference>
<comment type="caution">
    <text evidence="14">The sequence shown here is derived from an EMBL/GenBank/DDBJ whole genome shotgun (WGS) entry which is preliminary data.</text>
</comment>
<dbReference type="EC" id="2.7.1.130" evidence="3 13"/>
<evidence type="ECO:0000256" key="9">
    <source>
        <dbReference type="ARBA" id="ARBA00022777"/>
    </source>
</evidence>
<accession>A0ABT3SU30</accession>
<dbReference type="RefSeq" id="WP_279252345.1">
    <property type="nucleotide sequence ID" value="NZ_SHNP01000002.1"/>
</dbReference>
<evidence type="ECO:0000256" key="6">
    <source>
        <dbReference type="ARBA" id="ARBA00022556"/>
    </source>
</evidence>
<dbReference type="SUPFAM" id="SSF52540">
    <property type="entry name" value="P-loop containing nucleoside triphosphate hydrolases"/>
    <property type="match status" value="1"/>
</dbReference>
<keyword evidence="8 13" id="KW-0547">Nucleotide-binding</keyword>
<reference evidence="14" key="1">
    <citation type="submission" date="2019-02" db="EMBL/GenBank/DDBJ databases">
        <authorList>
            <person name="Li S.-H."/>
        </authorList>
    </citation>
    <scope>NUCLEOTIDE SEQUENCE</scope>
    <source>
        <strain evidence="14">IMCC8485</strain>
    </source>
</reference>
<dbReference type="InterPro" id="IPR003758">
    <property type="entry name" value="LpxK"/>
</dbReference>
<evidence type="ECO:0000256" key="12">
    <source>
        <dbReference type="ARBA" id="ARBA00029757"/>
    </source>
</evidence>
<keyword evidence="15" id="KW-1185">Reference proteome</keyword>
<dbReference type="InterPro" id="IPR027417">
    <property type="entry name" value="P-loop_NTPase"/>
</dbReference>
<gene>
    <name evidence="13" type="primary">lpxK</name>
    <name evidence="14" type="ORF">EYC87_07560</name>
</gene>
<dbReference type="Pfam" id="PF02606">
    <property type="entry name" value="LpxK"/>
    <property type="match status" value="1"/>
</dbReference>
<dbReference type="NCBIfam" id="TIGR00682">
    <property type="entry name" value="lpxK"/>
    <property type="match status" value="1"/>
</dbReference>
<keyword evidence="11 13" id="KW-0443">Lipid metabolism</keyword>
<comment type="similarity">
    <text evidence="13">Belongs to the LpxK family.</text>
</comment>
<keyword evidence="9 13" id="KW-0418">Kinase</keyword>
<dbReference type="Proteomes" id="UP001143307">
    <property type="component" value="Unassembled WGS sequence"/>
</dbReference>
<evidence type="ECO:0000256" key="13">
    <source>
        <dbReference type="HAMAP-Rule" id="MF_00409"/>
    </source>
</evidence>
<dbReference type="PANTHER" id="PTHR42724">
    <property type="entry name" value="TETRAACYLDISACCHARIDE 4'-KINASE"/>
    <property type="match status" value="1"/>
</dbReference>
<keyword evidence="10 13" id="KW-0067">ATP-binding</keyword>
<evidence type="ECO:0000256" key="10">
    <source>
        <dbReference type="ARBA" id="ARBA00022840"/>
    </source>
</evidence>
<organism evidence="14 15">
    <name type="scientific">Candidatus Seongchinamella marina</name>
    <dbReference type="NCBI Taxonomy" id="2518990"/>
    <lineage>
        <taxon>Bacteria</taxon>
        <taxon>Pseudomonadati</taxon>
        <taxon>Pseudomonadota</taxon>
        <taxon>Gammaproteobacteria</taxon>
        <taxon>Cellvibrionales</taxon>
        <taxon>Halieaceae</taxon>
        <taxon>Seongchinamella</taxon>
    </lineage>
</organism>
<evidence type="ECO:0000256" key="3">
    <source>
        <dbReference type="ARBA" id="ARBA00012071"/>
    </source>
</evidence>
<protein>
    <recommendedName>
        <fullName evidence="4 13">Tetraacyldisaccharide 4'-kinase</fullName>
        <ecNumber evidence="3 13">2.7.1.130</ecNumber>
    </recommendedName>
    <alternativeName>
        <fullName evidence="12 13">Lipid A 4'-kinase</fullName>
    </alternativeName>
</protein>
<evidence type="ECO:0000256" key="5">
    <source>
        <dbReference type="ARBA" id="ARBA00022516"/>
    </source>
</evidence>
<dbReference type="GO" id="GO:0009029">
    <property type="term" value="F:lipid-A 4'-kinase activity"/>
    <property type="evidence" value="ECO:0007669"/>
    <property type="project" value="UniProtKB-EC"/>
</dbReference>
<comment type="function">
    <text evidence="1 13">Transfers the gamma-phosphate of ATP to the 4'-position of a tetraacyldisaccharide 1-phosphate intermediate (termed DS-1-P) to form tetraacyldisaccharide 1,4'-bis-phosphate (lipid IVA).</text>
</comment>
<keyword evidence="5 13" id="KW-0444">Lipid biosynthesis</keyword>
<dbReference type="PANTHER" id="PTHR42724:SF1">
    <property type="entry name" value="TETRAACYLDISACCHARIDE 4'-KINASE, MITOCHONDRIAL-RELATED"/>
    <property type="match status" value="1"/>
</dbReference>
<dbReference type="EMBL" id="SHNP01000002">
    <property type="protein sequence ID" value="MCX2973440.1"/>
    <property type="molecule type" value="Genomic_DNA"/>
</dbReference>
<keyword evidence="6 13" id="KW-0441">Lipid A biosynthesis</keyword>
<evidence type="ECO:0000256" key="8">
    <source>
        <dbReference type="ARBA" id="ARBA00022741"/>
    </source>
</evidence>
<evidence type="ECO:0000256" key="7">
    <source>
        <dbReference type="ARBA" id="ARBA00022679"/>
    </source>
</evidence>